<reference evidence="7 8" key="1">
    <citation type="submission" date="2019-03" db="EMBL/GenBank/DDBJ databases">
        <title>Genomic Encyclopedia of Type Strains, Phase IV (KMG-IV): sequencing the most valuable type-strain genomes for metagenomic binning, comparative biology and taxonomic classification.</title>
        <authorList>
            <person name="Goeker M."/>
        </authorList>
    </citation>
    <scope>NUCLEOTIDE SEQUENCE [LARGE SCALE GENOMIC DNA]</scope>
    <source>
        <strain evidence="7 8">DSM 102852</strain>
    </source>
</reference>
<dbReference type="PANTHER" id="PTHR22913">
    <property type="entry name" value="HYALURONAN SYNTHASE"/>
    <property type="match status" value="1"/>
</dbReference>
<keyword evidence="5 6" id="KW-0472">Membrane</keyword>
<dbReference type="AlphaFoldDB" id="A0A4R6Y7F1"/>
<comment type="caution">
    <text evidence="7">The sequence shown here is derived from an EMBL/GenBank/DDBJ whole genome shotgun (WGS) entry which is preliminary data.</text>
</comment>
<dbReference type="PANTHER" id="PTHR22913:SF12">
    <property type="entry name" value="MANNURONAN SYNTHASE"/>
    <property type="match status" value="1"/>
</dbReference>
<keyword evidence="6" id="KW-1133">Transmembrane helix</keyword>
<evidence type="ECO:0000313" key="7">
    <source>
        <dbReference type="EMBL" id="TDR31261.1"/>
    </source>
</evidence>
<feature type="transmembrane region" description="Helical" evidence="6">
    <location>
        <begin position="368"/>
        <end position="391"/>
    </location>
</feature>
<sequence length="411" mass="46551">MDYFILFVTFLPALGLLLTFGFGLVVKLNVPAAEIKKDFSYEPKVSVLLPVYNEGAHVLETINSILRCNYPPEKLNIIAFDDCSSDDSFAYIQQAERENPTRVQAFKNPTNAGKHHSLSNASKKADGDILICIDSDCIFHTEVIRELVSCFAESNIGAVGGRVGVSNPNENIITQCQSFVYYFSFNIIKAFENLHRNVVCISGCMFAVRQELFKEIEPAMTARNWFGIGVRDGEDRYMTHLLVLKGYKTYINNDAQCWTSVPNNLKQLFMQQLRWRRSGLRDLFWTLRHFSSHTKIMSPLRTTHLIAPAVISTIWILIIPFSLVGTATLEMRISSLACWMLVFCMMAIAYNFWTGIKNPEQKIDSPLLLPLICLWMIVNTFFITALALFTFDVGTWGTRESVVTNIGQTNA</sequence>
<gene>
    <name evidence="7" type="ORF">DFR44_11124</name>
</gene>
<dbReference type="CDD" id="cd06423">
    <property type="entry name" value="CESA_like"/>
    <property type="match status" value="1"/>
</dbReference>
<keyword evidence="3" id="KW-0328">Glycosyltransferase</keyword>
<dbReference type="GO" id="GO:0005886">
    <property type="term" value="C:plasma membrane"/>
    <property type="evidence" value="ECO:0007669"/>
    <property type="project" value="UniProtKB-SubCell"/>
</dbReference>
<evidence type="ECO:0000256" key="4">
    <source>
        <dbReference type="ARBA" id="ARBA00022679"/>
    </source>
</evidence>
<evidence type="ECO:0000256" key="5">
    <source>
        <dbReference type="ARBA" id="ARBA00023136"/>
    </source>
</evidence>
<dbReference type="GO" id="GO:0085029">
    <property type="term" value="P:extracellular matrix assembly"/>
    <property type="evidence" value="ECO:0007669"/>
    <property type="project" value="TreeGrafter"/>
</dbReference>
<evidence type="ECO:0000256" key="3">
    <source>
        <dbReference type="ARBA" id="ARBA00022676"/>
    </source>
</evidence>
<keyword evidence="4 7" id="KW-0808">Transferase</keyword>
<dbReference type="InterPro" id="IPR029044">
    <property type="entry name" value="Nucleotide-diphossugar_trans"/>
</dbReference>
<evidence type="ECO:0000313" key="8">
    <source>
        <dbReference type="Proteomes" id="UP000294480"/>
    </source>
</evidence>
<feature type="transmembrane region" description="Helical" evidence="6">
    <location>
        <begin position="305"/>
        <end position="324"/>
    </location>
</feature>
<dbReference type="EMBL" id="SNZE01000011">
    <property type="protein sequence ID" value="TDR31261.1"/>
    <property type="molecule type" value="Genomic_DNA"/>
</dbReference>
<keyword evidence="2" id="KW-1003">Cell membrane</keyword>
<feature type="transmembrane region" description="Helical" evidence="6">
    <location>
        <begin position="336"/>
        <end position="356"/>
    </location>
</feature>
<comment type="subcellular location">
    <subcellularLocation>
        <location evidence="1">Cell membrane</location>
    </subcellularLocation>
</comment>
<name>A0A4R6Y7F1_9BURK</name>
<dbReference type="OrthoDB" id="276604at2"/>
<evidence type="ECO:0000256" key="1">
    <source>
        <dbReference type="ARBA" id="ARBA00004236"/>
    </source>
</evidence>
<dbReference type="RefSeq" id="WP_133620259.1">
    <property type="nucleotide sequence ID" value="NZ_SNZE01000011.1"/>
</dbReference>
<dbReference type="GO" id="GO:0030213">
    <property type="term" value="P:hyaluronan biosynthetic process"/>
    <property type="evidence" value="ECO:0007669"/>
    <property type="project" value="TreeGrafter"/>
</dbReference>
<keyword evidence="6" id="KW-0812">Transmembrane</keyword>
<proteinExistence type="predicted"/>
<accession>A0A4R6Y7F1</accession>
<dbReference type="Gene3D" id="3.90.550.10">
    <property type="entry name" value="Spore Coat Polysaccharide Biosynthesis Protein SpsA, Chain A"/>
    <property type="match status" value="1"/>
</dbReference>
<dbReference type="Proteomes" id="UP000294480">
    <property type="component" value="Unassembled WGS sequence"/>
</dbReference>
<dbReference type="GO" id="GO:0050501">
    <property type="term" value="F:hyaluronan synthase activity"/>
    <property type="evidence" value="ECO:0007669"/>
    <property type="project" value="TreeGrafter"/>
</dbReference>
<organism evidence="7 8">
    <name type="scientific">Hydromonas duriensis</name>
    <dbReference type="NCBI Taxonomy" id="1527608"/>
    <lineage>
        <taxon>Bacteria</taxon>
        <taxon>Pseudomonadati</taxon>
        <taxon>Pseudomonadota</taxon>
        <taxon>Betaproteobacteria</taxon>
        <taxon>Burkholderiales</taxon>
        <taxon>Burkholderiaceae</taxon>
        <taxon>Hydromonas</taxon>
    </lineage>
</organism>
<evidence type="ECO:0000256" key="2">
    <source>
        <dbReference type="ARBA" id="ARBA00022475"/>
    </source>
</evidence>
<dbReference type="Pfam" id="PF13641">
    <property type="entry name" value="Glyco_tranf_2_3"/>
    <property type="match status" value="1"/>
</dbReference>
<keyword evidence="8" id="KW-1185">Reference proteome</keyword>
<evidence type="ECO:0000256" key="6">
    <source>
        <dbReference type="SAM" id="Phobius"/>
    </source>
</evidence>
<dbReference type="SUPFAM" id="SSF53448">
    <property type="entry name" value="Nucleotide-diphospho-sugar transferases"/>
    <property type="match status" value="1"/>
</dbReference>
<protein>
    <submittedName>
        <fullName evidence="7">Cellulose synthase/poly-beta-1,6-N-acetylglucosamine synthase-like glycosyltransferase</fullName>
    </submittedName>
</protein>